<protein>
    <submittedName>
        <fullName evidence="2">Uncharacterized protein</fullName>
    </submittedName>
</protein>
<organism evidence="2 3">
    <name type="scientific">Aeromicrobium phragmitis</name>
    <dbReference type="NCBI Taxonomy" id="2478914"/>
    <lineage>
        <taxon>Bacteria</taxon>
        <taxon>Bacillati</taxon>
        <taxon>Actinomycetota</taxon>
        <taxon>Actinomycetes</taxon>
        <taxon>Propionibacteriales</taxon>
        <taxon>Nocardioidaceae</taxon>
        <taxon>Aeromicrobium</taxon>
    </lineage>
</organism>
<keyword evidence="3" id="KW-1185">Reference proteome</keyword>
<comment type="caution">
    <text evidence="2">The sequence shown here is derived from an EMBL/GenBank/DDBJ whole genome shotgun (WGS) entry which is preliminary data.</text>
</comment>
<dbReference type="AlphaFoldDB" id="A0A3L8PHU3"/>
<accession>A0A3L8PHU3</accession>
<dbReference type="RefSeq" id="WP_121795477.1">
    <property type="nucleotide sequence ID" value="NZ_RDBF01000016.1"/>
</dbReference>
<name>A0A3L8PHU3_9ACTN</name>
<sequence length="61" mass="6704">MTTHPFRFLPFLSGVLFLLIAAGWFMVDSALLTQDELRLAGPITLIVLGLLGVAATFRSRK</sequence>
<dbReference type="EMBL" id="RDBF01000016">
    <property type="protein sequence ID" value="RLV54610.1"/>
    <property type="molecule type" value="Genomic_DNA"/>
</dbReference>
<keyword evidence="1" id="KW-0812">Transmembrane</keyword>
<gene>
    <name evidence="2" type="ORF">D9V41_15395</name>
</gene>
<proteinExistence type="predicted"/>
<feature type="transmembrane region" description="Helical" evidence="1">
    <location>
        <begin position="39"/>
        <end position="57"/>
    </location>
</feature>
<keyword evidence="1" id="KW-1133">Transmembrane helix</keyword>
<evidence type="ECO:0000313" key="3">
    <source>
        <dbReference type="Proteomes" id="UP000282515"/>
    </source>
</evidence>
<dbReference type="Proteomes" id="UP000282515">
    <property type="component" value="Unassembled WGS sequence"/>
</dbReference>
<feature type="transmembrane region" description="Helical" evidence="1">
    <location>
        <begin position="7"/>
        <end position="27"/>
    </location>
</feature>
<reference evidence="2 3" key="1">
    <citation type="submission" date="2018-10" db="EMBL/GenBank/DDBJ databases">
        <title>Aeromicrobium sp. 9W16Y-2 whole genome shotgun sequence.</title>
        <authorList>
            <person name="Li F."/>
        </authorList>
    </citation>
    <scope>NUCLEOTIDE SEQUENCE [LARGE SCALE GENOMIC DNA]</scope>
    <source>
        <strain evidence="2 3">9W16Y-2</strain>
    </source>
</reference>
<evidence type="ECO:0000313" key="2">
    <source>
        <dbReference type="EMBL" id="RLV54610.1"/>
    </source>
</evidence>
<dbReference type="OrthoDB" id="3748825at2"/>
<keyword evidence="1" id="KW-0472">Membrane</keyword>
<evidence type="ECO:0000256" key="1">
    <source>
        <dbReference type="SAM" id="Phobius"/>
    </source>
</evidence>